<dbReference type="RefSeq" id="WP_211875169.1">
    <property type="nucleotide sequence ID" value="NZ_JAAEDH010000017.1"/>
</dbReference>
<gene>
    <name evidence="1" type="ORF">GXW79_14680</name>
</gene>
<dbReference type="AlphaFoldDB" id="A0AAF1KKC0"/>
<accession>A0AAF1KKC0</accession>
<evidence type="ECO:0000313" key="1">
    <source>
        <dbReference type="EMBL" id="MBR0656325.1"/>
    </source>
</evidence>
<evidence type="ECO:0000313" key="2">
    <source>
        <dbReference type="Proteomes" id="UP001196068"/>
    </source>
</evidence>
<reference evidence="1" key="1">
    <citation type="submission" date="2020-01" db="EMBL/GenBank/DDBJ databases">
        <authorList>
            <person name="Rat A."/>
        </authorList>
    </citation>
    <scope>NUCLEOTIDE SEQUENCE</scope>
    <source>
        <strain evidence="1">LMG 28251</strain>
    </source>
</reference>
<dbReference type="EMBL" id="JAAEDH010000017">
    <property type="protein sequence ID" value="MBR0656325.1"/>
    <property type="molecule type" value="Genomic_DNA"/>
</dbReference>
<dbReference type="Proteomes" id="UP001196068">
    <property type="component" value="Unassembled WGS sequence"/>
</dbReference>
<name>A0AAF1KKC0_9PROT</name>
<sequence length="70" mass="6743">MDLDKAINPEAVQAAEEQARKQAGTDAAPITDVAEAAADGTLGAVIDGIGSVLGGAADIVVGLLGGLADL</sequence>
<proteinExistence type="predicted"/>
<protein>
    <submittedName>
        <fullName evidence="1">Uncharacterized protein</fullName>
    </submittedName>
</protein>
<reference evidence="1" key="2">
    <citation type="journal article" date="2021" name="Syst. Appl. Microbiol.">
        <title>Roseomonas hellenica sp. nov., isolated from roots of wild-growing Alkanna tinctoria.</title>
        <authorList>
            <person name="Rat A."/>
            <person name="Naranjo H.D."/>
            <person name="Lebbe L."/>
            <person name="Cnockaert M."/>
            <person name="Krigas N."/>
            <person name="Grigoriadou K."/>
            <person name="Maloupa E."/>
            <person name="Willems A."/>
        </authorList>
    </citation>
    <scope>NUCLEOTIDE SEQUENCE</scope>
    <source>
        <strain evidence="1">LMG 28251</strain>
    </source>
</reference>
<organism evidence="1 2">
    <name type="scientific">Plastoroseomonas arctica</name>
    <dbReference type="NCBI Taxonomy" id="1509237"/>
    <lineage>
        <taxon>Bacteria</taxon>
        <taxon>Pseudomonadati</taxon>
        <taxon>Pseudomonadota</taxon>
        <taxon>Alphaproteobacteria</taxon>
        <taxon>Acetobacterales</taxon>
        <taxon>Acetobacteraceae</taxon>
        <taxon>Plastoroseomonas</taxon>
    </lineage>
</organism>
<keyword evidence="2" id="KW-1185">Reference proteome</keyword>
<comment type="caution">
    <text evidence="1">The sequence shown here is derived from an EMBL/GenBank/DDBJ whole genome shotgun (WGS) entry which is preliminary data.</text>
</comment>